<comment type="caution">
    <text evidence="2">Lacks conserved residue(s) required for the propagation of feature annotation.</text>
</comment>
<dbReference type="InterPro" id="IPR035914">
    <property type="entry name" value="Sperma_CUB_dom_sf"/>
</dbReference>
<dbReference type="InterPro" id="IPR000859">
    <property type="entry name" value="CUB_dom"/>
</dbReference>
<feature type="domain" description="CUB" evidence="3">
    <location>
        <begin position="8"/>
        <end position="111"/>
    </location>
</feature>
<dbReference type="SMART" id="SM00042">
    <property type="entry name" value="CUB"/>
    <property type="match status" value="1"/>
</dbReference>
<proteinExistence type="predicted"/>
<dbReference type="Pfam" id="PF00431">
    <property type="entry name" value="CUB"/>
    <property type="match status" value="1"/>
</dbReference>
<evidence type="ECO:0000313" key="5">
    <source>
        <dbReference type="Proteomes" id="UP001432027"/>
    </source>
</evidence>
<dbReference type="Gene3D" id="2.60.120.290">
    <property type="entry name" value="Spermadhesin, CUB domain"/>
    <property type="match status" value="1"/>
</dbReference>
<keyword evidence="1" id="KW-1015">Disulfide bond</keyword>
<comment type="caution">
    <text evidence="4">The sequence shown here is derived from an EMBL/GenBank/DDBJ whole genome shotgun (WGS) entry which is preliminary data.</text>
</comment>
<evidence type="ECO:0000256" key="2">
    <source>
        <dbReference type="PROSITE-ProRule" id="PRU00059"/>
    </source>
</evidence>
<name>A0AAV5UMU1_9BILA</name>
<reference evidence="4" key="1">
    <citation type="submission" date="2023-10" db="EMBL/GenBank/DDBJ databases">
        <title>Genome assembly of Pristionchus species.</title>
        <authorList>
            <person name="Yoshida K."/>
            <person name="Sommer R.J."/>
        </authorList>
    </citation>
    <scope>NUCLEOTIDE SEQUENCE</scope>
    <source>
        <strain evidence="4">RS0144</strain>
    </source>
</reference>
<dbReference type="PANTHER" id="PTHR22991">
    <property type="entry name" value="PROTEIN CBG13490"/>
    <property type="match status" value="1"/>
</dbReference>
<dbReference type="PANTHER" id="PTHR22991:SF40">
    <property type="entry name" value="PROTEIN CBG13490"/>
    <property type="match status" value="1"/>
</dbReference>
<gene>
    <name evidence="4" type="ORF">PENTCL1PPCAC_29389</name>
</gene>
<dbReference type="PROSITE" id="PS01180">
    <property type="entry name" value="CUB"/>
    <property type="match status" value="1"/>
</dbReference>
<dbReference type="Proteomes" id="UP001432027">
    <property type="component" value="Unassembled WGS sequence"/>
</dbReference>
<sequence>GAKPKNMCSPEAWKEGAIITSPGFPASASESCEYVLEVEPGKNVETKIIMLESNSCCDNFIIGNDFDYLDNLAGEERNLTYTMTSSNMMKVSWLPRGGVNVRGFMMTFRGVSAP</sequence>
<accession>A0AAV5UMU1</accession>
<dbReference type="InterPro" id="IPR050976">
    <property type="entry name" value="Snaclec"/>
</dbReference>
<evidence type="ECO:0000256" key="1">
    <source>
        <dbReference type="ARBA" id="ARBA00023157"/>
    </source>
</evidence>
<dbReference type="SUPFAM" id="SSF49854">
    <property type="entry name" value="Spermadhesin, CUB domain"/>
    <property type="match status" value="1"/>
</dbReference>
<keyword evidence="5" id="KW-1185">Reference proteome</keyword>
<protein>
    <recommendedName>
        <fullName evidence="3">CUB domain-containing protein</fullName>
    </recommendedName>
</protein>
<dbReference type="EMBL" id="BTSX01000006">
    <property type="protein sequence ID" value="GMT07215.1"/>
    <property type="molecule type" value="Genomic_DNA"/>
</dbReference>
<feature type="non-terminal residue" evidence="4">
    <location>
        <position position="1"/>
    </location>
</feature>
<organism evidence="4 5">
    <name type="scientific">Pristionchus entomophagus</name>
    <dbReference type="NCBI Taxonomy" id="358040"/>
    <lineage>
        <taxon>Eukaryota</taxon>
        <taxon>Metazoa</taxon>
        <taxon>Ecdysozoa</taxon>
        <taxon>Nematoda</taxon>
        <taxon>Chromadorea</taxon>
        <taxon>Rhabditida</taxon>
        <taxon>Rhabditina</taxon>
        <taxon>Diplogasteromorpha</taxon>
        <taxon>Diplogasteroidea</taxon>
        <taxon>Neodiplogasteridae</taxon>
        <taxon>Pristionchus</taxon>
    </lineage>
</organism>
<dbReference type="AlphaFoldDB" id="A0AAV5UMU1"/>
<evidence type="ECO:0000259" key="3">
    <source>
        <dbReference type="PROSITE" id="PS01180"/>
    </source>
</evidence>
<evidence type="ECO:0000313" key="4">
    <source>
        <dbReference type="EMBL" id="GMT07215.1"/>
    </source>
</evidence>